<dbReference type="InterPro" id="IPR035992">
    <property type="entry name" value="Ricin_B-like_lectins"/>
</dbReference>
<dbReference type="SUPFAM" id="SSF50370">
    <property type="entry name" value="Ricin B-like lectins"/>
    <property type="match status" value="1"/>
</dbReference>
<name>A0A1G7KFS2_9PSEU</name>
<dbReference type="STRING" id="200378.SAMN05216553_101255"/>
<dbReference type="Pfam" id="PF00652">
    <property type="entry name" value="Ricin_B_lectin"/>
    <property type="match status" value="1"/>
</dbReference>
<reference evidence="3" key="1">
    <citation type="submission" date="2016-10" db="EMBL/GenBank/DDBJ databases">
        <authorList>
            <person name="Varghese N."/>
            <person name="Submissions S."/>
        </authorList>
    </citation>
    <scope>NUCLEOTIDE SEQUENCE [LARGE SCALE GENOMIC DNA]</scope>
    <source>
        <strain evidence="3">CGMCC 4.3506</strain>
    </source>
</reference>
<keyword evidence="3" id="KW-1185">Reference proteome</keyword>
<dbReference type="RefSeq" id="WP_090044614.1">
    <property type="nucleotide sequence ID" value="NZ_FNCC01000001.1"/>
</dbReference>
<dbReference type="Proteomes" id="UP000199623">
    <property type="component" value="Unassembled WGS sequence"/>
</dbReference>
<evidence type="ECO:0000259" key="1">
    <source>
        <dbReference type="Pfam" id="PF00652"/>
    </source>
</evidence>
<gene>
    <name evidence="2" type="ORF">SAMN05216553_101255</name>
</gene>
<protein>
    <submittedName>
        <fullName evidence="2">Helix-turn-helix domain-containing protein</fullName>
    </submittedName>
</protein>
<dbReference type="OrthoDB" id="3534750at2"/>
<organism evidence="2 3">
    <name type="scientific">Lentzea fradiae</name>
    <dbReference type="NCBI Taxonomy" id="200378"/>
    <lineage>
        <taxon>Bacteria</taxon>
        <taxon>Bacillati</taxon>
        <taxon>Actinomycetota</taxon>
        <taxon>Actinomycetes</taxon>
        <taxon>Pseudonocardiales</taxon>
        <taxon>Pseudonocardiaceae</taxon>
        <taxon>Lentzea</taxon>
    </lineage>
</organism>
<dbReference type="PROSITE" id="PS50231">
    <property type="entry name" value="RICIN_B_LECTIN"/>
    <property type="match status" value="1"/>
</dbReference>
<feature type="domain" description="Ricin B lectin" evidence="1">
    <location>
        <begin position="158"/>
        <end position="269"/>
    </location>
</feature>
<dbReference type="CDD" id="cd23415">
    <property type="entry name" value="beta-trefoil_Ricin_AH"/>
    <property type="match status" value="1"/>
</dbReference>
<dbReference type="InterPro" id="IPR000772">
    <property type="entry name" value="Ricin_B_lectin"/>
</dbReference>
<dbReference type="Pfam" id="PF13560">
    <property type="entry name" value="HTH_31"/>
    <property type="match status" value="1"/>
</dbReference>
<evidence type="ECO:0000313" key="3">
    <source>
        <dbReference type="Proteomes" id="UP000199623"/>
    </source>
</evidence>
<sequence length="270" mass="29065">MNVNEVLMAPGRSNEPDPVRTLADALSTLQRNSGRPLRSLEPEIHVSDSSLSRYLRGHSVPPWDVVRALCVALKADPVEYRARWEAANAIQSRAVQEKPDVAPSRKASRTEWRWAATGGGVGAVLGSLVTLAVIPAPTSGESDPAGPLPITTSGRIFVSRATGACLDHSMEGGLRTFPCNGMSYQRWTVRPFGEGTYRISNHATGACLDRGATGLRSAECAETASQQWMVTVSDAAAEVRRADDDECLHDDEVGLRLIACDGGSRKQRWG</sequence>
<accession>A0A1G7KFS2</accession>
<evidence type="ECO:0000313" key="2">
    <source>
        <dbReference type="EMBL" id="SDF36005.1"/>
    </source>
</evidence>
<dbReference type="EMBL" id="FNCC01000001">
    <property type="protein sequence ID" value="SDF36005.1"/>
    <property type="molecule type" value="Genomic_DNA"/>
</dbReference>
<dbReference type="AlphaFoldDB" id="A0A1G7KFS2"/>
<dbReference type="Gene3D" id="2.80.10.50">
    <property type="match status" value="1"/>
</dbReference>
<proteinExistence type="predicted"/>